<dbReference type="AlphaFoldDB" id="A0A918G8B5"/>
<evidence type="ECO:0000259" key="9">
    <source>
        <dbReference type="PROSITE" id="PS50850"/>
    </source>
</evidence>
<sequence length="151" mass="14636">MDRLSDRAVYFAGALLTVVGLAWLSLLDLDGDYVTGVFVPSFVAMAGFGLSGLPLTVAATSGAGEEHAGLASGLLNASRQIGGAVALAALVAVATAVTGADSSGGDEALVHGYGAALLVGAALVALAALLGLGLPRRPRPGASAGGDHAAR</sequence>
<dbReference type="GO" id="GO:0022857">
    <property type="term" value="F:transmembrane transporter activity"/>
    <property type="evidence" value="ECO:0007669"/>
    <property type="project" value="InterPro"/>
</dbReference>
<name>A0A918G8B5_9ACTN</name>
<gene>
    <name evidence="10" type="ORF">GCM10010269_73220</name>
</gene>
<evidence type="ECO:0000256" key="8">
    <source>
        <dbReference type="SAM" id="Phobius"/>
    </source>
</evidence>
<dbReference type="GO" id="GO:0005886">
    <property type="term" value="C:plasma membrane"/>
    <property type="evidence" value="ECO:0007669"/>
    <property type="project" value="UniProtKB-SubCell"/>
</dbReference>
<protein>
    <recommendedName>
        <fullName evidence="9">Major facilitator superfamily (MFS) profile domain-containing protein</fullName>
    </recommendedName>
</protein>
<dbReference type="EMBL" id="BMTL01000043">
    <property type="protein sequence ID" value="GGS23739.1"/>
    <property type="molecule type" value="Genomic_DNA"/>
</dbReference>
<dbReference type="RefSeq" id="WP_190153664.1">
    <property type="nucleotide sequence ID" value="NZ_BMTL01000043.1"/>
</dbReference>
<dbReference type="GO" id="GO:0046677">
    <property type="term" value="P:response to antibiotic"/>
    <property type="evidence" value="ECO:0007669"/>
    <property type="project" value="UniProtKB-KW"/>
</dbReference>
<accession>A0A918G8B5</accession>
<evidence type="ECO:0000313" key="11">
    <source>
        <dbReference type="Proteomes" id="UP000606194"/>
    </source>
</evidence>
<feature type="transmembrane region" description="Helical" evidence="8">
    <location>
        <begin position="112"/>
        <end position="134"/>
    </location>
</feature>
<keyword evidence="2" id="KW-0813">Transport</keyword>
<feature type="transmembrane region" description="Helical" evidence="8">
    <location>
        <begin position="38"/>
        <end position="60"/>
    </location>
</feature>
<evidence type="ECO:0000256" key="4">
    <source>
        <dbReference type="ARBA" id="ARBA00022692"/>
    </source>
</evidence>
<evidence type="ECO:0000256" key="1">
    <source>
        <dbReference type="ARBA" id="ARBA00004651"/>
    </source>
</evidence>
<dbReference type="InterPro" id="IPR036259">
    <property type="entry name" value="MFS_trans_sf"/>
</dbReference>
<evidence type="ECO:0000256" key="6">
    <source>
        <dbReference type="ARBA" id="ARBA00023136"/>
    </source>
</evidence>
<dbReference type="InterPro" id="IPR020846">
    <property type="entry name" value="MFS_dom"/>
</dbReference>
<keyword evidence="7" id="KW-0046">Antibiotic resistance</keyword>
<dbReference type="Proteomes" id="UP000606194">
    <property type="component" value="Unassembled WGS sequence"/>
</dbReference>
<keyword evidence="3" id="KW-1003">Cell membrane</keyword>
<comment type="subcellular location">
    <subcellularLocation>
        <location evidence="1">Cell membrane</location>
        <topology evidence="1">Multi-pass membrane protein</topology>
    </subcellularLocation>
</comment>
<dbReference type="PROSITE" id="PS50850">
    <property type="entry name" value="MFS"/>
    <property type="match status" value="1"/>
</dbReference>
<feature type="transmembrane region" description="Helical" evidence="8">
    <location>
        <begin position="81"/>
        <end position="100"/>
    </location>
</feature>
<dbReference type="PANTHER" id="PTHR42718:SF46">
    <property type="entry name" value="BLR6921 PROTEIN"/>
    <property type="match status" value="1"/>
</dbReference>
<evidence type="ECO:0000256" key="3">
    <source>
        <dbReference type="ARBA" id="ARBA00022475"/>
    </source>
</evidence>
<feature type="domain" description="Major facilitator superfamily (MFS) profile" evidence="9">
    <location>
        <begin position="1"/>
        <end position="139"/>
    </location>
</feature>
<organism evidence="10 11">
    <name type="scientific">Streptomyces humidus</name>
    <dbReference type="NCBI Taxonomy" id="52259"/>
    <lineage>
        <taxon>Bacteria</taxon>
        <taxon>Bacillati</taxon>
        <taxon>Actinomycetota</taxon>
        <taxon>Actinomycetes</taxon>
        <taxon>Kitasatosporales</taxon>
        <taxon>Streptomycetaceae</taxon>
        <taxon>Streptomyces</taxon>
    </lineage>
</organism>
<dbReference type="PANTHER" id="PTHR42718">
    <property type="entry name" value="MAJOR FACILITATOR SUPERFAMILY MULTIDRUG TRANSPORTER MFSC"/>
    <property type="match status" value="1"/>
</dbReference>
<reference evidence="10" key="1">
    <citation type="journal article" date="2014" name="Int. J. Syst. Evol. Microbiol.">
        <title>Complete genome sequence of Corynebacterium casei LMG S-19264T (=DSM 44701T), isolated from a smear-ripened cheese.</title>
        <authorList>
            <consortium name="US DOE Joint Genome Institute (JGI-PGF)"/>
            <person name="Walter F."/>
            <person name="Albersmeier A."/>
            <person name="Kalinowski J."/>
            <person name="Ruckert C."/>
        </authorList>
    </citation>
    <scope>NUCLEOTIDE SEQUENCE</scope>
    <source>
        <strain evidence="10">JCM 4386</strain>
    </source>
</reference>
<feature type="transmembrane region" description="Helical" evidence="8">
    <location>
        <begin position="7"/>
        <end position="26"/>
    </location>
</feature>
<dbReference type="Gene3D" id="1.20.1250.20">
    <property type="entry name" value="MFS general substrate transporter like domains"/>
    <property type="match status" value="1"/>
</dbReference>
<keyword evidence="5 8" id="KW-1133">Transmembrane helix</keyword>
<keyword evidence="6 8" id="KW-0472">Membrane</keyword>
<keyword evidence="11" id="KW-1185">Reference proteome</keyword>
<evidence type="ECO:0000256" key="5">
    <source>
        <dbReference type="ARBA" id="ARBA00022989"/>
    </source>
</evidence>
<evidence type="ECO:0000256" key="7">
    <source>
        <dbReference type="ARBA" id="ARBA00023251"/>
    </source>
</evidence>
<evidence type="ECO:0000256" key="2">
    <source>
        <dbReference type="ARBA" id="ARBA00022448"/>
    </source>
</evidence>
<comment type="caution">
    <text evidence="10">The sequence shown here is derived from an EMBL/GenBank/DDBJ whole genome shotgun (WGS) entry which is preliminary data.</text>
</comment>
<keyword evidence="4 8" id="KW-0812">Transmembrane</keyword>
<dbReference type="SUPFAM" id="SSF103473">
    <property type="entry name" value="MFS general substrate transporter"/>
    <property type="match status" value="1"/>
</dbReference>
<reference evidence="10" key="2">
    <citation type="submission" date="2020-09" db="EMBL/GenBank/DDBJ databases">
        <authorList>
            <person name="Sun Q."/>
            <person name="Ohkuma M."/>
        </authorList>
    </citation>
    <scope>NUCLEOTIDE SEQUENCE</scope>
    <source>
        <strain evidence="10">JCM 4386</strain>
    </source>
</reference>
<proteinExistence type="predicted"/>
<evidence type="ECO:0000313" key="10">
    <source>
        <dbReference type="EMBL" id="GGS23739.1"/>
    </source>
</evidence>